<dbReference type="PATRIC" id="fig|1434114.4.peg.3308"/>
<dbReference type="Pfam" id="PF13310">
    <property type="entry name" value="Virulence_RhuM"/>
    <property type="match status" value="1"/>
</dbReference>
<dbReference type="HOGENOM" id="CLU_048266_0_0_2"/>
<dbReference type="PANTHER" id="PTHR35810">
    <property type="entry name" value="CYTOPLASMIC PROTEIN-RELATED"/>
    <property type="match status" value="1"/>
</dbReference>
<sequence>MKMSEEESSPVNSEFLLYTTEDGKQRIEVRLEDGTVWLNQNLMAELFQTTKQNISLHLKNVFSEGELVEDRVVKEYLTTASDGKNYRTKFYNLEAIIAVGYRVKSHRGTQFRQWATERLREYLVKGFVLDDERLAEPGGIDYFDELLERIRAIRASEKRFYQKVRDIYMLSYDYDPHNLLTQEFFATVQNKLLFAVTGKTAAELIESRANSGLPNMGLTTWKGAARGRVLNRSDITIAKNYLNKEELSDLELLVGQYLDFAEFQARRKKVMYMKDWIEKLNSFLELNEQEVLQNAGRISAELAKEIAYAEFEKFSENRRRIEADRADKELEEKILRLTEGKRGKSK</sequence>
<dbReference type="InterPro" id="IPR011204">
    <property type="entry name" value="Virulence_RhuM-like"/>
</dbReference>
<dbReference type="Proteomes" id="UP000033063">
    <property type="component" value="Chromosome"/>
</dbReference>
<dbReference type="AlphaFoldDB" id="A0A0E3RPC9"/>
<dbReference type="PIRSF" id="PIRSF015268">
    <property type="entry name" value="Virulence_RhuM"/>
    <property type="match status" value="1"/>
</dbReference>
<dbReference type="PANTHER" id="PTHR35810:SF1">
    <property type="entry name" value="CYTOPLASMIC PROTEIN"/>
    <property type="match status" value="1"/>
</dbReference>
<reference evidence="1 2" key="1">
    <citation type="submission" date="2014-07" db="EMBL/GenBank/DDBJ databases">
        <title>Methanogenic archaea and the global carbon cycle.</title>
        <authorList>
            <person name="Henriksen J.R."/>
            <person name="Luke J."/>
            <person name="Reinhart S."/>
            <person name="Benedict M.N."/>
            <person name="Youngblut N.D."/>
            <person name="Metcalf M.E."/>
            <person name="Whitaker R.J."/>
            <person name="Metcalf W.W."/>
        </authorList>
    </citation>
    <scope>NUCLEOTIDE SEQUENCE [LARGE SCALE GENOMIC DNA]</scope>
    <source>
        <strain evidence="1 2">LYC</strain>
    </source>
</reference>
<evidence type="ECO:0000313" key="1">
    <source>
        <dbReference type="EMBL" id="AKB69164.1"/>
    </source>
</evidence>
<protein>
    <submittedName>
        <fullName evidence="1">Putative DNA-binding protein in cluster with Type I restriction-modification system</fullName>
    </submittedName>
</protein>
<evidence type="ECO:0000313" key="2">
    <source>
        <dbReference type="Proteomes" id="UP000033063"/>
    </source>
</evidence>
<accession>A0A0E3RPC9</accession>
<dbReference type="EMBL" id="CP009513">
    <property type="protein sequence ID" value="AKB69164.1"/>
    <property type="molecule type" value="Genomic_DNA"/>
</dbReference>
<gene>
    <name evidence="1" type="ORF">MSMAL_2621</name>
</gene>
<keyword evidence="1" id="KW-0238">DNA-binding</keyword>
<name>A0A0E3RPC9_METMZ</name>
<dbReference type="GO" id="GO:0003677">
    <property type="term" value="F:DNA binding"/>
    <property type="evidence" value="ECO:0007669"/>
    <property type="project" value="UniProtKB-KW"/>
</dbReference>
<organism evidence="1 2">
    <name type="scientific">Methanosarcina mazei LYC</name>
    <dbReference type="NCBI Taxonomy" id="1434114"/>
    <lineage>
        <taxon>Archaea</taxon>
        <taxon>Methanobacteriati</taxon>
        <taxon>Methanobacteriota</taxon>
        <taxon>Stenosarchaea group</taxon>
        <taxon>Methanomicrobia</taxon>
        <taxon>Methanosarcinales</taxon>
        <taxon>Methanosarcinaceae</taxon>
        <taxon>Methanosarcina</taxon>
    </lineage>
</organism>
<proteinExistence type="predicted"/>